<dbReference type="PATRIC" id="fig|1217671.3.peg.579"/>
<comment type="caution">
    <text evidence="3">The sequence shown here is derived from an EMBL/GenBank/DDBJ whole genome shotgun (WGS) entry which is preliminary data.</text>
</comment>
<evidence type="ECO:0000259" key="2">
    <source>
        <dbReference type="Pfam" id="PF07715"/>
    </source>
</evidence>
<dbReference type="PROSITE" id="PS51257">
    <property type="entry name" value="PROKAR_LIPOPROTEIN"/>
    <property type="match status" value="1"/>
</dbReference>
<proteinExistence type="predicted"/>
<dbReference type="Gene3D" id="2.170.130.10">
    <property type="entry name" value="TonB-dependent receptor, plug domain"/>
    <property type="match status" value="1"/>
</dbReference>
<feature type="signal peptide" evidence="1">
    <location>
        <begin position="1"/>
        <end position="21"/>
    </location>
</feature>
<dbReference type="SUPFAM" id="SSF56935">
    <property type="entry name" value="Porins"/>
    <property type="match status" value="1"/>
</dbReference>
<name>N8RG39_9GAMM</name>
<keyword evidence="1" id="KW-0732">Signal</keyword>
<protein>
    <recommendedName>
        <fullName evidence="2">TonB-dependent receptor plug domain-containing protein</fullName>
    </recommendedName>
</protein>
<evidence type="ECO:0000313" key="3">
    <source>
        <dbReference type="EMBL" id="ENU34383.1"/>
    </source>
</evidence>
<feature type="chain" id="PRO_5004131334" description="TonB-dependent receptor plug domain-containing protein" evidence="1">
    <location>
        <begin position="22"/>
        <end position="101"/>
    </location>
</feature>
<reference evidence="3 4" key="1">
    <citation type="submission" date="2013-02" db="EMBL/GenBank/DDBJ databases">
        <title>The Genome Sequence of Acinetobacter parvus NIPH 1103.</title>
        <authorList>
            <consortium name="The Broad Institute Genome Sequencing Platform"/>
            <consortium name="The Broad Institute Genome Sequencing Center for Infectious Disease"/>
            <person name="Cerqueira G."/>
            <person name="Feldgarden M."/>
            <person name="Courvalin P."/>
            <person name="Perichon B."/>
            <person name="Grillot-Courvalin C."/>
            <person name="Clermont D."/>
            <person name="Rocha E."/>
            <person name="Yoon E.-J."/>
            <person name="Nemec A."/>
            <person name="Walker B."/>
            <person name="Young S.K."/>
            <person name="Zeng Q."/>
            <person name="Gargeya S."/>
            <person name="Fitzgerald M."/>
            <person name="Haas B."/>
            <person name="Abouelleil A."/>
            <person name="Alvarado L."/>
            <person name="Arachchi H.M."/>
            <person name="Berlin A.M."/>
            <person name="Chapman S.B."/>
            <person name="Dewar J."/>
            <person name="Goldberg J."/>
            <person name="Griggs A."/>
            <person name="Gujja S."/>
            <person name="Hansen M."/>
            <person name="Howarth C."/>
            <person name="Imamovic A."/>
            <person name="Larimer J."/>
            <person name="McCowan C."/>
            <person name="Murphy C."/>
            <person name="Neiman D."/>
            <person name="Pearson M."/>
            <person name="Priest M."/>
            <person name="Roberts A."/>
            <person name="Saif S."/>
            <person name="Shea T."/>
            <person name="Sisk P."/>
            <person name="Sykes S."/>
            <person name="Wortman J."/>
            <person name="Nusbaum C."/>
            <person name="Birren B."/>
        </authorList>
    </citation>
    <scope>NUCLEOTIDE SEQUENCE [LARGE SCALE GENOMIC DNA]</scope>
    <source>
        <strain evidence="3 4">NIPH 1103</strain>
    </source>
</reference>
<evidence type="ECO:0000256" key="1">
    <source>
        <dbReference type="SAM" id="SignalP"/>
    </source>
</evidence>
<dbReference type="InterPro" id="IPR012910">
    <property type="entry name" value="Plug_dom"/>
</dbReference>
<dbReference type="Pfam" id="PF07715">
    <property type="entry name" value="Plug"/>
    <property type="match status" value="1"/>
</dbReference>
<accession>N8RG39</accession>
<evidence type="ECO:0000313" key="4">
    <source>
        <dbReference type="Proteomes" id="UP000018426"/>
    </source>
</evidence>
<feature type="domain" description="TonB-dependent receptor plug" evidence="2">
    <location>
        <begin position="44"/>
        <end position="95"/>
    </location>
</feature>
<gene>
    <name evidence="3" type="ORF">F989_00594</name>
</gene>
<sequence length="101" mass="11136">MNRNTLFLSLCSLGLSCFAYAESSPITMETIHIIAQQDGAEVRQETTVPKVIISEQEVEHYGDATVGDVLRRTVGMSFTGPAGVTKDVRMRGLDSLSFYFE</sequence>
<organism evidence="3 4">
    <name type="scientific">Acinetobacter parvus NIPH 1103</name>
    <dbReference type="NCBI Taxonomy" id="1217671"/>
    <lineage>
        <taxon>Bacteria</taxon>
        <taxon>Pseudomonadati</taxon>
        <taxon>Pseudomonadota</taxon>
        <taxon>Gammaproteobacteria</taxon>
        <taxon>Moraxellales</taxon>
        <taxon>Moraxellaceae</taxon>
        <taxon>Acinetobacter</taxon>
    </lineage>
</organism>
<dbReference type="AlphaFoldDB" id="N8RG39"/>
<dbReference type="Proteomes" id="UP000018426">
    <property type="component" value="Unassembled WGS sequence"/>
</dbReference>
<dbReference type="EMBL" id="APOL01000015">
    <property type="protein sequence ID" value="ENU34383.1"/>
    <property type="molecule type" value="Genomic_DNA"/>
</dbReference>
<dbReference type="HOGENOM" id="CLU_2285339_0_0_6"/>
<dbReference type="InterPro" id="IPR037066">
    <property type="entry name" value="Plug_dom_sf"/>
</dbReference>